<evidence type="ECO:0000313" key="3">
    <source>
        <dbReference type="Proteomes" id="UP000007635"/>
    </source>
</evidence>
<evidence type="ECO:0000313" key="2">
    <source>
        <dbReference type="Ensembl" id="ENSGACP00000044723.1"/>
    </source>
</evidence>
<dbReference type="Gene3D" id="3.90.550.10">
    <property type="entry name" value="Spore Coat Polysaccharide Biosynthesis Protein SpsA, Chain A"/>
    <property type="match status" value="1"/>
</dbReference>
<reference evidence="2" key="3">
    <citation type="submission" date="2025-09" db="UniProtKB">
        <authorList>
            <consortium name="Ensembl"/>
        </authorList>
    </citation>
    <scope>IDENTIFICATION</scope>
</reference>
<keyword evidence="3" id="KW-1185">Reference proteome</keyword>
<organism evidence="2 3">
    <name type="scientific">Gasterosteus aculeatus aculeatus</name>
    <name type="common">three-spined stickleback</name>
    <dbReference type="NCBI Taxonomy" id="481459"/>
    <lineage>
        <taxon>Eukaryota</taxon>
        <taxon>Metazoa</taxon>
        <taxon>Chordata</taxon>
        <taxon>Craniata</taxon>
        <taxon>Vertebrata</taxon>
        <taxon>Euteleostomi</taxon>
        <taxon>Actinopterygii</taxon>
        <taxon>Neopterygii</taxon>
        <taxon>Teleostei</taxon>
        <taxon>Neoteleostei</taxon>
        <taxon>Acanthomorphata</taxon>
        <taxon>Eupercaria</taxon>
        <taxon>Perciformes</taxon>
        <taxon>Cottioidei</taxon>
        <taxon>Gasterosteales</taxon>
        <taxon>Gasterosteidae</taxon>
        <taxon>Gasterosteus</taxon>
    </lineage>
</organism>
<protein>
    <submittedName>
        <fullName evidence="2">Uncharacterized protein</fullName>
    </submittedName>
</protein>
<dbReference type="Ensembl" id="ENSGACT00000052543.1">
    <property type="protein sequence ID" value="ENSGACP00000044723.1"/>
    <property type="gene ID" value="ENSGACG00000035642.1"/>
</dbReference>
<dbReference type="AlphaFoldDB" id="A0AAQ4Q309"/>
<feature type="region of interest" description="Disordered" evidence="1">
    <location>
        <begin position="1"/>
        <end position="72"/>
    </location>
</feature>
<reference evidence="2" key="2">
    <citation type="submission" date="2025-08" db="UniProtKB">
        <authorList>
            <consortium name="Ensembl"/>
        </authorList>
    </citation>
    <scope>IDENTIFICATION</scope>
</reference>
<dbReference type="Proteomes" id="UP000007635">
    <property type="component" value="Chromosome XII"/>
</dbReference>
<feature type="compositionally biased region" description="Polar residues" evidence="1">
    <location>
        <begin position="158"/>
        <end position="173"/>
    </location>
</feature>
<proteinExistence type="predicted"/>
<feature type="region of interest" description="Disordered" evidence="1">
    <location>
        <begin position="138"/>
        <end position="173"/>
    </location>
</feature>
<reference evidence="2 3" key="1">
    <citation type="journal article" date="2021" name="G3 (Bethesda)">
        <title>Improved contiguity of the threespine stickleback genome using long-read sequencing.</title>
        <authorList>
            <person name="Nath S."/>
            <person name="Shaw D.E."/>
            <person name="White M.A."/>
        </authorList>
    </citation>
    <scope>NUCLEOTIDE SEQUENCE [LARGE SCALE GENOMIC DNA]</scope>
    <source>
        <strain evidence="2 3">Lake Benthic</strain>
    </source>
</reference>
<accession>A0AAQ4Q309</accession>
<name>A0AAQ4Q309_GASAC</name>
<sequence length="173" mass="19190">MMRRRAVRLRGPTLRPVDPLSGSTCRSGFYAEEELRPHLRRPRQDPRAPGAGGKPFPQQRLTPRELSEELAGFHKNQLNQFASNRISLHRELGEDTWHPDCLAQRFPRCPGPPDHQRDRGVSQRGPVRLAEDGLQCAAHGSCGPAHGDPAGGRRQHGRTCSETSLNVGNSGRD</sequence>
<dbReference type="InterPro" id="IPR029044">
    <property type="entry name" value="Nucleotide-diphossugar_trans"/>
</dbReference>
<feature type="compositionally biased region" description="Basic and acidic residues" evidence="1">
    <location>
        <begin position="33"/>
        <end position="46"/>
    </location>
</feature>
<evidence type="ECO:0000256" key="1">
    <source>
        <dbReference type="SAM" id="MobiDB-lite"/>
    </source>
</evidence>